<dbReference type="Gene3D" id="3.40.50.300">
    <property type="entry name" value="P-loop containing nucleotide triphosphate hydrolases"/>
    <property type="match status" value="1"/>
</dbReference>
<dbReference type="GO" id="GO:0005741">
    <property type="term" value="C:mitochondrial outer membrane"/>
    <property type="evidence" value="ECO:0007669"/>
    <property type="project" value="TreeGrafter"/>
</dbReference>
<dbReference type="Pfam" id="PF00004">
    <property type="entry name" value="AAA"/>
    <property type="match status" value="1"/>
</dbReference>
<evidence type="ECO:0000313" key="4">
    <source>
        <dbReference type="EMBL" id="CAJ2505386.1"/>
    </source>
</evidence>
<gene>
    <name evidence="4" type="ORF">KHLLAP_LOCUS5854</name>
</gene>
<dbReference type="EMBL" id="CAUWAG010000007">
    <property type="protein sequence ID" value="CAJ2505386.1"/>
    <property type="molecule type" value="Genomic_DNA"/>
</dbReference>
<evidence type="ECO:0000256" key="2">
    <source>
        <dbReference type="ARBA" id="ARBA00022840"/>
    </source>
</evidence>
<dbReference type="GO" id="GO:0016887">
    <property type="term" value="F:ATP hydrolysis activity"/>
    <property type="evidence" value="ECO:0007669"/>
    <property type="project" value="InterPro"/>
</dbReference>
<sequence length="214" mass="23659">MRAAAMTSQRKGLEQTPYVMITQRLTCNVDLEEQLLSCLVDPINLSFDEVVLDQVLLAGIKPLVKLSKLRPEAGSELLVSHITTTGALLYGPQGSGKTLLARAIPKSTGSNMLAINPAVIRNKWLGESETPVQATFSLAREAFPCIVFIGEVDVFFYRRGDDDYPWQRSILTQFLHEMDGLTHDENASLVSAATNSRPMDLTSAFLRRLPKKIP</sequence>
<dbReference type="GO" id="GO:0005524">
    <property type="term" value="F:ATP binding"/>
    <property type="evidence" value="ECO:0007669"/>
    <property type="project" value="UniProtKB-KW"/>
</dbReference>
<dbReference type="PANTHER" id="PTHR45644">
    <property type="entry name" value="AAA ATPASE, PUTATIVE (AFU_ORTHOLOGUE AFUA_2G12920)-RELATED-RELATED"/>
    <property type="match status" value="1"/>
</dbReference>
<keyword evidence="2" id="KW-0067">ATP-binding</keyword>
<name>A0AAI8YHY0_9PEZI</name>
<organism evidence="4 5">
    <name type="scientific">Anthostomella pinea</name>
    <dbReference type="NCBI Taxonomy" id="933095"/>
    <lineage>
        <taxon>Eukaryota</taxon>
        <taxon>Fungi</taxon>
        <taxon>Dikarya</taxon>
        <taxon>Ascomycota</taxon>
        <taxon>Pezizomycotina</taxon>
        <taxon>Sordariomycetes</taxon>
        <taxon>Xylariomycetidae</taxon>
        <taxon>Xylariales</taxon>
        <taxon>Xylariaceae</taxon>
        <taxon>Anthostomella</taxon>
    </lineage>
</organism>
<reference evidence="4" key="1">
    <citation type="submission" date="2023-10" db="EMBL/GenBank/DDBJ databases">
        <authorList>
            <person name="Hackl T."/>
        </authorList>
    </citation>
    <scope>NUCLEOTIDE SEQUENCE</scope>
</reference>
<dbReference type="InterPro" id="IPR003959">
    <property type="entry name" value="ATPase_AAA_core"/>
</dbReference>
<dbReference type="AlphaFoldDB" id="A0AAI8YHY0"/>
<dbReference type="SUPFAM" id="SSF52540">
    <property type="entry name" value="P-loop containing nucleoside triphosphate hydrolases"/>
    <property type="match status" value="1"/>
</dbReference>
<dbReference type="InterPro" id="IPR051701">
    <property type="entry name" value="Mito_OM_Translocase_MSP1"/>
</dbReference>
<evidence type="ECO:0000313" key="5">
    <source>
        <dbReference type="Proteomes" id="UP001295740"/>
    </source>
</evidence>
<dbReference type="InterPro" id="IPR003593">
    <property type="entry name" value="AAA+_ATPase"/>
</dbReference>
<protein>
    <submittedName>
        <fullName evidence="4">Uu.00g127800.m01.CDS01</fullName>
    </submittedName>
</protein>
<accession>A0AAI8YHY0</accession>
<dbReference type="Proteomes" id="UP001295740">
    <property type="component" value="Unassembled WGS sequence"/>
</dbReference>
<feature type="domain" description="AAA+ ATPase" evidence="3">
    <location>
        <begin position="83"/>
        <end position="214"/>
    </location>
</feature>
<dbReference type="SMART" id="SM00382">
    <property type="entry name" value="AAA"/>
    <property type="match status" value="1"/>
</dbReference>
<proteinExistence type="predicted"/>
<dbReference type="PANTHER" id="PTHR45644:SF56">
    <property type="entry name" value="AAA ATPASE, PUTATIVE (AFU_ORTHOLOGUE AFUA_2G12920)-RELATED"/>
    <property type="match status" value="1"/>
</dbReference>
<comment type="caution">
    <text evidence="4">The sequence shown here is derived from an EMBL/GenBank/DDBJ whole genome shotgun (WGS) entry which is preliminary data.</text>
</comment>
<dbReference type="InterPro" id="IPR027417">
    <property type="entry name" value="P-loop_NTPase"/>
</dbReference>
<evidence type="ECO:0000256" key="1">
    <source>
        <dbReference type="ARBA" id="ARBA00022741"/>
    </source>
</evidence>
<evidence type="ECO:0000259" key="3">
    <source>
        <dbReference type="SMART" id="SM00382"/>
    </source>
</evidence>
<keyword evidence="1" id="KW-0547">Nucleotide-binding</keyword>
<keyword evidence="5" id="KW-1185">Reference proteome</keyword>